<feature type="domain" description="DNA mismatch repair protein S5" evidence="5">
    <location>
        <begin position="214"/>
        <end position="349"/>
    </location>
</feature>
<dbReference type="InterPro" id="IPR014762">
    <property type="entry name" value="DNA_mismatch_repair_CS"/>
</dbReference>
<dbReference type="PANTHER" id="PTHR10073:SF47">
    <property type="entry name" value="DNA MISMATCH REPAIR PROTEIN MLH3"/>
    <property type="match status" value="1"/>
</dbReference>
<dbReference type="GO" id="GO:0016887">
    <property type="term" value="F:ATP hydrolysis activity"/>
    <property type="evidence" value="ECO:0007669"/>
    <property type="project" value="InterPro"/>
</dbReference>
<evidence type="ECO:0000313" key="6">
    <source>
        <dbReference type="EMBL" id="KAK0604478.1"/>
    </source>
</evidence>
<dbReference type="FunFam" id="3.30.1370.100:FF:000007">
    <property type="entry name" value="MUTL protein homolog 3"/>
    <property type="match status" value="1"/>
</dbReference>
<proteinExistence type="inferred from homology"/>
<dbReference type="PANTHER" id="PTHR10073">
    <property type="entry name" value="DNA MISMATCH REPAIR PROTEIN MLH, PMS, MUTL"/>
    <property type="match status" value="1"/>
</dbReference>
<evidence type="ECO:0000256" key="3">
    <source>
        <dbReference type="ARBA" id="ARBA00023204"/>
    </source>
</evidence>
<dbReference type="PROSITE" id="PS00058">
    <property type="entry name" value="DNA_MISMATCH_REPAIR_1"/>
    <property type="match status" value="1"/>
</dbReference>
<dbReference type="CDD" id="cd16926">
    <property type="entry name" value="HATPase_MutL-MLH-PMS-like"/>
    <property type="match status" value="1"/>
</dbReference>
<dbReference type="Gene3D" id="3.30.565.10">
    <property type="entry name" value="Histidine kinase-like ATPase, C-terminal domain"/>
    <property type="match status" value="1"/>
</dbReference>
<dbReference type="SMART" id="SM01340">
    <property type="entry name" value="DNA_mis_repair"/>
    <property type="match status" value="1"/>
</dbReference>
<reference evidence="6" key="2">
    <citation type="submission" date="2023-06" db="EMBL/GenBank/DDBJ databases">
        <authorList>
            <person name="Swenson N.G."/>
            <person name="Wegrzyn J.L."/>
            <person name="Mcevoy S.L."/>
        </authorList>
    </citation>
    <scope>NUCLEOTIDE SEQUENCE</scope>
    <source>
        <strain evidence="6">NS2018</strain>
        <tissue evidence="6">Leaf</tissue>
    </source>
</reference>
<dbReference type="GO" id="GO:0006298">
    <property type="term" value="P:mismatch repair"/>
    <property type="evidence" value="ECO:0007669"/>
    <property type="project" value="InterPro"/>
</dbReference>
<dbReference type="Proteomes" id="UP001168877">
    <property type="component" value="Unassembled WGS sequence"/>
</dbReference>
<dbReference type="GO" id="GO:0140664">
    <property type="term" value="F:ATP-dependent DNA damage sensor activity"/>
    <property type="evidence" value="ECO:0007669"/>
    <property type="project" value="InterPro"/>
</dbReference>
<dbReference type="AlphaFoldDB" id="A0AA39TAL8"/>
<evidence type="ECO:0000313" key="7">
    <source>
        <dbReference type="Proteomes" id="UP001168877"/>
    </source>
</evidence>
<evidence type="ECO:0000259" key="5">
    <source>
        <dbReference type="SMART" id="SM01340"/>
    </source>
</evidence>
<dbReference type="SUPFAM" id="SSF55874">
    <property type="entry name" value="ATPase domain of HSP90 chaperone/DNA topoisomerase II/histidine kinase"/>
    <property type="match status" value="1"/>
</dbReference>
<dbReference type="InterPro" id="IPR038973">
    <property type="entry name" value="MutL/Mlh/Pms-like"/>
</dbReference>
<dbReference type="InterPro" id="IPR014721">
    <property type="entry name" value="Ribsml_uS5_D2-typ_fold_subgr"/>
</dbReference>
<dbReference type="InterPro" id="IPR013507">
    <property type="entry name" value="DNA_mismatch_S5_2-like"/>
</dbReference>
<dbReference type="GO" id="GO:0005524">
    <property type="term" value="F:ATP binding"/>
    <property type="evidence" value="ECO:0007669"/>
    <property type="project" value="InterPro"/>
</dbReference>
<dbReference type="SUPFAM" id="SSF54211">
    <property type="entry name" value="Ribosomal protein S5 domain 2-like"/>
    <property type="match status" value="1"/>
</dbReference>
<comment type="similarity">
    <text evidence="1">Belongs to the DNA mismatch repair MutL/HexB family.</text>
</comment>
<evidence type="ECO:0000259" key="4">
    <source>
        <dbReference type="SMART" id="SM00853"/>
    </source>
</evidence>
<reference evidence="6" key="1">
    <citation type="journal article" date="2022" name="Plant J.">
        <title>Strategies of tolerance reflected in two North American maple genomes.</title>
        <authorList>
            <person name="McEvoy S.L."/>
            <person name="Sezen U.U."/>
            <person name="Trouern-Trend A."/>
            <person name="McMahon S.M."/>
            <person name="Schaberg P.G."/>
            <person name="Yang J."/>
            <person name="Wegrzyn J.L."/>
            <person name="Swenson N.G."/>
        </authorList>
    </citation>
    <scope>NUCLEOTIDE SEQUENCE</scope>
    <source>
        <strain evidence="6">NS2018</strain>
    </source>
</reference>
<dbReference type="GO" id="GO:0030983">
    <property type="term" value="F:mismatched DNA binding"/>
    <property type="evidence" value="ECO:0007669"/>
    <property type="project" value="InterPro"/>
</dbReference>
<dbReference type="InterPro" id="IPR042120">
    <property type="entry name" value="MutL_C_dimsub"/>
</dbReference>
<keyword evidence="2" id="KW-0227">DNA damage</keyword>
<dbReference type="InterPro" id="IPR020568">
    <property type="entry name" value="Ribosomal_Su5_D2-typ_SF"/>
</dbReference>
<dbReference type="FunFam" id="3.30.565.10:FF:000003">
    <property type="entry name" value="DNA mismatch repair endonuclease MutL"/>
    <property type="match status" value="1"/>
</dbReference>
<protein>
    <recommendedName>
        <fullName evidence="8">DNA mismatch repair protein MLH3</fullName>
    </recommendedName>
</protein>
<dbReference type="InterPro" id="IPR014790">
    <property type="entry name" value="MutL_C"/>
</dbReference>
<dbReference type="SMART" id="SM00853">
    <property type="entry name" value="MutL_C"/>
    <property type="match status" value="1"/>
</dbReference>
<dbReference type="InterPro" id="IPR037198">
    <property type="entry name" value="MutL_C_sf"/>
</dbReference>
<evidence type="ECO:0008006" key="8">
    <source>
        <dbReference type="Google" id="ProtNLM"/>
    </source>
</evidence>
<dbReference type="EMBL" id="JAUESC010000002">
    <property type="protein sequence ID" value="KAK0604478.1"/>
    <property type="molecule type" value="Genomic_DNA"/>
</dbReference>
<dbReference type="GO" id="GO:0032300">
    <property type="term" value="C:mismatch repair complex"/>
    <property type="evidence" value="ECO:0007669"/>
    <property type="project" value="InterPro"/>
</dbReference>
<organism evidence="6 7">
    <name type="scientific">Acer saccharum</name>
    <name type="common">Sugar maple</name>
    <dbReference type="NCBI Taxonomy" id="4024"/>
    <lineage>
        <taxon>Eukaryota</taxon>
        <taxon>Viridiplantae</taxon>
        <taxon>Streptophyta</taxon>
        <taxon>Embryophyta</taxon>
        <taxon>Tracheophyta</taxon>
        <taxon>Spermatophyta</taxon>
        <taxon>Magnoliopsida</taxon>
        <taxon>eudicotyledons</taxon>
        <taxon>Gunneridae</taxon>
        <taxon>Pentapetalae</taxon>
        <taxon>rosids</taxon>
        <taxon>malvids</taxon>
        <taxon>Sapindales</taxon>
        <taxon>Sapindaceae</taxon>
        <taxon>Hippocastanoideae</taxon>
        <taxon>Acereae</taxon>
        <taxon>Acer</taxon>
    </lineage>
</organism>
<sequence>MGAIKRLPEALRNTVRSGVVLFDLTRVVEELVFNCLDAGAKKVSVFVGVGTCYVKVVDDGSGISRDGLVLLGERYATSKLHHLADMDTVSGTFGFRGEALASISDVSLLEVITKAYGRPNGYRKVMKGSKCLFLGIDDDRKDVGTTVVVRDLFYNQPVRRKCMQSSPKKVLHLVKKSVLRIALVHSKISFKVVDIESEVELLRTHSSASPLSVLMSGFGIEDSSFLHELNVDDDILKMSGYLSTPCNTFSNKAFQYVYINSRYICKGPIHKLMNQLAAGFECLDSWKVSNGSRKGKRNRSQAYPAYILNLSCPRSLYDLTFEPSKTYVVFKDWEPVFTFIEKAIQTVWMKNKTYGESFNHTADTVGKDEIRKKGDNIISAGDIFYADLLENAEFSQFRFQNHQASLHLPPSPSEELARKDDNLFLGECERNTFQEFKIDTKKLKEENTEMEFYGQADYPFQPLNGSVAECSHRMPRKSDKDLWKSGNNLSSKDGYFFKNRLSDAGRSICVEGDLSSSQLGKHYLEIEPGIRNEPSGSALSFDADEFSNELEISKDIKQPFLQGCSSRGSLPFDGTLFAGEEGFESLTDSFNNKRKRTYVDERVNILEVDDNNQRFNFFPRTLWQDEASYTHHFPRFMAKGDRSTGFDLLSRDSPKSLPSYAEPFTEKTSFLSDSDALVNSDPLSFNSKWCSVTSDPLLRVASRGVGHYTNENALDGSFRLGEEPNYGQLADGEENSKFSYDITLKNTYQDNCTSSCSATGLYFEDYNDFSKDFCKIHWEDNLSKKVASKHFDTLIDETDWLCTVSCGNNNAGISKFESRRDPFRFQNCEKVPIPKERLRRSHSAPPFRRQKIRFVSLNHCSAIPAGKPSVHTLQNSPPSPEAGALKHLQQTSDVCHLNSKPSPVENLLFGTRVDTKKSNTTVDMKKTQKGGNFKQSQCAQAHHGVRGEDFISKETQDSEDFLTKWRNSCPQTTKNNRSRDMHYQDNILDISSGLLHLAGDSLIPESINKSCLEDAKVLQQVDKKFIAVVAGGTLAVIDQHAADERIRLEELRHKVLSGEAKTMTYLDAEQELVLPEIGYQLLHSYAEQIKDWGWICNIHNQSSKSFEKNLNLLNRQPTIVTLLAVPCILGVNLSDVDLLEFLQQLADTDGSSTMPPSVLRVLNSKACRGAIMFGDSLLPSECSLIVEELKQTSLCFQCAHGRPTTVPLVNLEALHKQIAQLGVLNNHTSEVWHGFRRHEPNLERARARLNAAKG</sequence>
<dbReference type="SUPFAM" id="SSF118116">
    <property type="entry name" value="DNA mismatch repair protein MutL"/>
    <property type="match status" value="1"/>
</dbReference>
<feature type="domain" description="MutL C-terminal dimerisation" evidence="4">
    <location>
        <begin position="1017"/>
        <end position="1177"/>
    </location>
</feature>
<accession>A0AA39TAL8</accession>
<dbReference type="Pfam" id="PF01119">
    <property type="entry name" value="DNA_mis_repair"/>
    <property type="match status" value="1"/>
</dbReference>
<dbReference type="Gene3D" id="3.30.1370.100">
    <property type="entry name" value="MutL, C-terminal domain, regulatory subdomain"/>
    <property type="match status" value="1"/>
</dbReference>
<dbReference type="InterPro" id="IPR036890">
    <property type="entry name" value="HATPase_C_sf"/>
</dbReference>
<gene>
    <name evidence="6" type="ORF">LWI29_015995</name>
</gene>
<keyword evidence="7" id="KW-1185">Reference proteome</keyword>
<dbReference type="NCBIfam" id="TIGR00585">
    <property type="entry name" value="mutl"/>
    <property type="match status" value="1"/>
</dbReference>
<dbReference type="Pfam" id="PF08676">
    <property type="entry name" value="MutL_C"/>
    <property type="match status" value="1"/>
</dbReference>
<keyword evidence="3" id="KW-0234">DNA repair</keyword>
<evidence type="ECO:0000256" key="2">
    <source>
        <dbReference type="ARBA" id="ARBA00022763"/>
    </source>
</evidence>
<dbReference type="Pfam" id="PF13589">
    <property type="entry name" value="HATPase_c_3"/>
    <property type="match status" value="1"/>
</dbReference>
<comment type="caution">
    <text evidence="6">The sequence shown here is derived from an EMBL/GenBank/DDBJ whole genome shotgun (WGS) entry which is preliminary data.</text>
</comment>
<name>A0AA39TAL8_ACESA</name>
<dbReference type="InterPro" id="IPR042121">
    <property type="entry name" value="MutL_C_regsub"/>
</dbReference>
<evidence type="ECO:0000256" key="1">
    <source>
        <dbReference type="ARBA" id="ARBA00006082"/>
    </source>
</evidence>
<dbReference type="Gene3D" id="3.30.1540.20">
    <property type="entry name" value="MutL, C-terminal domain, dimerisation subdomain"/>
    <property type="match status" value="1"/>
</dbReference>
<dbReference type="Gene3D" id="3.30.230.10">
    <property type="match status" value="1"/>
</dbReference>
<dbReference type="InterPro" id="IPR002099">
    <property type="entry name" value="MutL/Mlh/PMS"/>
</dbReference>